<dbReference type="CDD" id="cd06257">
    <property type="entry name" value="DnaJ"/>
    <property type="match status" value="1"/>
</dbReference>
<dbReference type="PRINTS" id="PR00625">
    <property type="entry name" value="JDOMAIN"/>
</dbReference>
<keyword evidence="3" id="KW-1185">Reference proteome</keyword>
<comment type="caution">
    <text evidence="2">The sequence shown here is derived from an EMBL/GenBank/DDBJ whole genome shotgun (WGS) entry which is preliminary data.</text>
</comment>
<dbReference type="Gene3D" id="1.10.287.110">
    <property type="entry name" value="DnaJ domain"/>
    <property type="match status" value="1"/>
</dbReference>
<dbReference type="GO" id="GO:0005634">
    <property type="term" value="C:nucleus"/>
    <property type="evidence" value="ECO:0007669"/>
    <property type="project" value="TreeGrafter"/>
</dbReference>
<dbReference type="PROSITE" id="PS50076">
    <property type="entry name" value="DNAJ_2"/>
    <property type="match status" value="1"/>
</dbReference>
<evidence type="ECO:0000313" key="2">
    <source>
        <dbReference type="EMBL" id="CAB4011893.1"/>
    </source>
</evidence>
<evidence type="ECO:0000313" key="3">
    <source>
        <dbReference type="Proteomes" id="UP001152795"/>
    </source>
</evidence>
<dbReference type="EMBL" id="CACRXK020007305">
    <property type="protein sequence ID" value="CAB4011893.1"/>
    <property type="molecule type" value="Genomic_DNA"/>
</dbReference>
<dbReference type="OrthoDB" id="342454at2759"/>
<name>A0A6S7I5D8_PARCT</name>
<dbReference type="InterPro" id="IPR042858">
    <property type="entry name" value="DNAJC8"/>
</dbReference>
<dbReference type="PANTHER" id="PTHR15606:SF4">
    <property type="entry name" value="DNAJ HOMOLOG SUBFAMILY C MEMBER 8"/>
    <property type="match status" value="1"/>
</dbReference>
<feature type="region of interest" description="Disordered" evidence="1">
    <location>
        <begin position="174"/>
        <end position="245"/>
    </location>
</feature>
<evidence type="ECO:0000256" key="1">
    <source>
        <dbReference type="SAM" id="MobiDB-lite"/>
    </source>
</evidence>
<reference evidence="2" key="1">
    <citation type="submission" date="2020-04" db="EMBL/GenBank/DDBJ databases">
        <authorList>
            <person name="Alioto T."/>
            <person name="Alioto T."/>
            <person name="Gomez Garrido J."/>
        </authorList>
    </citation>
    <scope>NUCLEOTIDE SEQUENCE</scope>
    <source>
        <strain evidence="2">A484AB</strain>
    </source>
</reference>
<sequence>MAASSSEINLDGRLENFMQEVKTIEQRDSVLTSKQQIDRLLKPGSTYLNLNPFEVLMLPPESTPEQIKKQYRRLSILIHPDKNADDRDRAQNAFDELNKAYKLVNDEKEVVKVKEMINEGKALAEQKLSEKRKQARKEGKMTIEEDDPDVYTKYVRTTTIKLFADYELRRKHLEKRDTMERKRQREQEIKQEESVKKKKEWDKKWEDSRQDRVNSWRDFKQGKKKPKKTGGKLLKPPKLNPEKRT</sequence>
<dbReference type="SUPFAM" id="SSF46565">
    <property type="entry name" value="Chaperone J-domain"/>
    <property type="match status" value="1"/>
</dbReference>
<dbReference type="InterPro" id="IPR001623">
    <property type="entry name" value="DnaJ_domain"/>
</dbReference>
<dbReference type="PANTHER" id="PTHR15606">
    <property type="entry name" value="DNAJ HOMOLOG SUBFAMILY C MEMBER 8/LIPOPOLYSACCHARIDE SPECIFIC RESPONSE-7-RELATED"/>
    <property type="match status" value="1"/>
</dbReference>
<accession>A0A6S7I5D8</accession>
<dbReference type="InterPro" id="IPR036869">
    <property type="entry name" value="J_dom_sf"/>
</dbReference>
<dbReference type="Proteomes" id="UP001152795">
    <property type="component" value="Unassembled WGS sequence"/>
</dbReference>
<organism evidence="2 3">
    <name type="scientific">Paramuricea clavata</name>
    <name type="common">Red gorgonian</name>
    <name type="synonym">Violescent sea-whip</name>
    <dbReference type="NCBI Taxonomy" id="317549"/>
    <lineage>
        <taxon>Eukaryota</taxon>
        <taxon>Metazoa</taxon>
        <taxon>Cnidaria</taxon>
        <taxon>Anthozoa</taxon>
        <taxon>Octocorallia</taxon>
        <taxon>Malacalcyonacea</taxon>
        <taxon>Plexauridae</taxon>
        <taxon>Paramuricea</taxon>
    </lineage>
</organism>
<protein>
    <submittedName>
        <fullName evidence="2">Uncharacterized protein</fullName>
    </submittedName>
</protein>
<dbReference type="AlphaFoldDB" id="A0A6S7I5D8"/>
<gene>
    <name evidence="2" type="ORF">PACLA_8A082531</name>
</gene>
<feature type="compositionally biased region" description="Basic and acidic residues" evidence="1">
    <location>
        <begin position="174"/>
        <end position="221"/>
    </location>
</feature>
<dbReference type="Pfam" id="PF00226">
    <property type="entry name" value="DnaJ"/>
    <property type="match status" value="1"/>
</dbReference>
<dbReference type="SMART" id="SM00271">
    <property type="entry name" value="DnaJ"/>
    <property type="match status" value="1"/>
</dbReference>
<proteinExistence type="predicted"/>